<keyword evidence="8" id="KW-0406">Ion transport</keyword>
<dbReference type="RefSeq" id="WP_111515519.1">
    <property type="nucleotide sequence ID" value="NZ_QFYR01000003.1"/>
</dbReference>
<keyword evidence="18" id="KW-1185">Reference proteome</keyword>
<protein>
    <submittedName>
        <fullName evidence="17">Cyclic nucleotide-binding protein</fullName>
    </submittedName>
</protein>
<comment type="subcellular location">
    <subcellularLocation>
        <location evidence="1 12">Cell outer membrane</location>
        <topology evidence="1 12">Multi-pass membrane protein</topology>
    </subcellularLocation>
</comment>
<name>A0A328AC60_9CAUL</name>
<sequence length="834" mass="91282">MRTKLFAASAVAALLLSQPALAQASDATDIQEVIVTARAGTEAQRKVEASYAITTVSEERLRLQSPVSVAEVLRNVPGFWVEASGGVGGANIRARGIPIEGYAAVGLQEDGLPVQHDGGLGFLNSDFSFRMDETVQRVEVVRGGPSSIFASYAPAGVVNFITRKPGDSFEGVAKAEVGDYGLYRGDLWLGGPVAGFRVGLGGFYREDDGVRNPGWTGNKGGQVRFSIGRDFQHGSLDFNVKHTDDNNIFYLAVPLTFDSNGDTAEIPGFNANYGTLAGPETARVALRTNRGTREFDQTRGSDLQLTQYTLTGRLDLGGWRLTNGLRFRTSDLVRTGFYPNTPASAASRISQDVARVAGGVSGRLTYLNGGAAFDVANQNGTGLVMDAFLREQDITLDEWVDDLRIQRRFDVGSQSHDVAFGVYFARDEETFYQQGAAVLTDVRENARLLTLQVLNASGQVIATTTENGVSRYGSQFNNAEGESQTWALYASDEWRITDELRIDLGARWERIEMSGRNERSSTINLGQSASLADDQAISGAGVYDALDREFDGWAATVGVNYQFQPDVGAFARYTRAFRLPSLGDFITNPTNTAPRTQQFDLAEAGFKVSKPAFDFYATAFYSGFDSQGFTETRFDQATNSFVSRTEFAATRAWGLELEGQARPTSWFDLGFNATLQDPRLGDFIFNERVARVGGACPLPSDTPTAVGDCLRSRDFSNNLLIRTPKVSTRIRPAVNLLDGRLRLEAEWQWYGKRYSDLANTTVIPEYQLINAQVRYNISESLAAYAYGTNLTNEIGLTEGNPRAGQFVSGEAGARYYLARPELGRTFRAALLYRF</sequence>
<evidence type="ECO:0000256" key="9">
    <source>
        <dbReference type="ARBA" id="ARBA00023077"/>
    </source>
</evidence>
<dbReference type="SUPFAM" id="SSF56935">
    <property type="entry name" value="Porins"/>
    <property type="match status" value="1"/>
</dbReference>
<comment type="similarity">
    <text evidence="12 13">Belongs to the TonB-dependent receptor family.</text>
</comment>
<dbReference type="AlphaFoldDB" id="A0A328AC60"/>
<keyword evidence="5 12" id="KW-0812">Transmembrane</keyword>
<evidence type="ECO:0000256" key="8">
    <source>
        <dbReference type="ARBA" id="ARBA00023065"/>
    </source>
</evidence>
<evidence type="ECO:0000256" key="10">
    <source>
        <dbReference type="ARBA" id="ARBA00023136"/>
    </source>
</evidence>
<keyword evidence="11 12" id="KW-0998">Cell outer membrane</keyword>
<comment type="caution">
    <text evidence="17">The sequence shown here is derived from an EMBL/GenBank/DDBJ whole genome shotgun (WGS) entry which is preliminary data.</text>
</comment>
<dbReference type="Gene3D" id="2.170.130.10">
    <property type="entry name" value="TonB-dependent receptor, plug domain"/>
    <property type="match status" value="1"/>
</dbReference>
<evidence type="ECO:0000256" key="3">
    <source>
        <dbReference type="ARBA" id="ARBA00022452"/>
    </source>
</evidence>
<dbReference type="OrthoDB" id="7277632at2"/>
<proteinExistence type="inferred from homology"/>
<keyword evidence="2 12" id="KW-0813">Transport</keyword>
<evidence type="ECO:0000256" key="4">
    <source>
        <dbReference type="ARBA" id="ARBA00022496"/>
    </source>
</evidence>
<dbReference type="PROSITE" id="PS52016">
    <property type="entry name" value="TONB_DEPENDENT_REC_3"/>
    <property type="match status" value="1"/>
</dbReference>
<dbReference type="GO" id="GO:0015344">
    <property type="term" value="F:siderophore uptake transmembrane transporter activity"/>
    <property type="evidence" value="ECO:0007669"/>
    <property type="project" value="TreeGrafter"/>
</dbReference>
<dbReference type="InterPro" id="IPR012910">
    <property type="entry name" value="Plug_dom"/>
</dbReference>
<feature type="domain" description="TonB-dependent receptor plug" evidence="16">
    <location>
        <begin position="46"/>
        <end position="157"/>
    </location>
</feature>
<keyword evidence="10 12" id="KW-0472">Membrane</keyword>
<evidence type="ECO:0000256" key="5">
    <source>
        <dbReference type="ARBA" id="ARBA00022692"/>
    </source>
</evidence>
<keyword evidence="4" id="KW-0410">Iron transport</keyword>
<feature type="signal peptide" evidence="14">
    <location>
        <begin position="1"/>
        <end position="22"/>
    </location>
</feature>
<dbReference type="InterPro" id="IPR039426">
    <property type="entry name" value="TonB-dep_rcpt-like"/>
</dbReference>
<evidence type="ECO:0000256" key="13">
    <source>
        <dbReference type="RuleBase" id="RU003357"/>
    </source>
</evidence>
<dbReference type="EMBL" id="QFYR01000003">
    <property type="protein sequence ID" value="RAK52195.1"/>
    <property type="molecule type" value="Genomic_DNA"/>
</dbReference>
<feature type="chain" id="PRO_5016402127" evidence="14">
    <location>
        <begin position="23"/>
        <end position="834"/>
    </location>
</feature>
<gene>
    <name evidence="17" type="ORF">DJ018_13680</name>
</gene>
<evidence type="ECO:0000256" key="6">
    <source>
        <dbReference type="ARBA" id="ARBA00022729"/>
    </source>
</evidence>
<keyword evidence="3 12" id="KW-1134">Transmembrane beta strand</keyword>
<evidence type="ECO:0000256" key="14">
    <source>
        <dbReference type="SAM" id="SignalP"/>
    </source>
</evidence>
<dbReference type="Pfam" id="PF00593">
    <property type="entry name" value="TonB_dep_Rec_b-barrel"/>
    <property type="match status" value="1"/>
</dbReference>
<evidence type="ECO:0000313" key="17">
    <source>
        <dbReference type="EMBL" id="RAK52195.1"/>
    </source>
</evidence>
<dbReference type="PANTHER" id="PTHR32552:SF89">
    <property type="entry name" value="CATECHOLATE SIDEROPHORE RECEPTOR FIU"/>
    <property type="match status" value="1"/>
</dbReference>
<dbReference type="Pfam" id="PF07715">
    <property type="entry name" value="Plug"/>
    <property type="match status" value="1"/>
</dbReference>
<evidence type="ECO:0000256" key="12">
    <source>
        <dbReference type="PROSITE-ProRule" id="PRU01360"/>
    </source>
</evidence>
<dbReference type="GO" id="GO:0009279">
    <property type="term" value="C:cell outer membrane"/>
    <property type="evidence" value="ECO:0007669"/>
    <property type="project" value="UniProtKB-SubCell"/>
</dbReference>
<dbReference type="InterPro" id="IPR037066">
    <property type="entry name" value="Plug_dom_sf"/>
</dbReference>
<organism evidence="17 18">
    <name type="scientific">Phenylobacterium deserti</name>
    <dbReference type="NCBI Taxonomy" id="1914756"/>
    <lineage>
        <taxon>Bacteria</taxon>
        <taxon>Pseudomonadati</taxon>
        <taxon>Pseudomonadota</taxon>
        <taxon>Alphaproteobacteria</taxon>
        <taxon>Caulobacterales</taxon>
        <taxon>Caulobacteraceae</taxon>
        <taxon>Phenylobacterium</taxon>
    </lineage>
</organism>
<evidence type="ECO:0000256" key="7">
    <source>
        <dbReference type="ARBA" id="ARBA00023004"/>
    </source>
</evidence>
<dbReference type="PANTHER" id="PTHR32552">
    <property type="entry name" value="FERRICHROME IRON RECEPTOR-RELATED"/>
    <property type="match status" value="1"/>
</dbReference>
<accession>A0A328AC60</accession>
<dbReference type="Proteomes" id="UP000249725">
    <property type="component" value="Unassembled WGS sequence"/>
</dbReference>
<evidence type="ECO:0000259" key="16">
    <source>
        <dbReference type="Pfam" id="PF07715"/>
    </source>
</evidence>
<reference evidence="18" key="1">
    <citation type="submission" date="2018-05" db="EMBL/GenBank/DDBJ databases">
        <authorList>
            <person name="Li X."/>
        </authorList>
    </citation>
    <scope>NUCLEOTIDE SEQUENCE [LARGE SCALE GENOMIC DNA]</scope>
    <source>
        <strain evidence="18">YIM 73061</strain>
    </source>
</reference>
<evidence type="ECO:0000256" key="2">
    <source>
        <dbReference type="ARBA" id="ARBA00022448"/>
    </source>
</evidence>
<evidence type="ECO:0000313" key="18">
    <source>
        <dbReference type="Proteomes" id="UP000249725"/>
    </source>
</evidence>
<keyword evidence="6 14" id="KW-0732">Signal</keyword>
<dbReference type="InterPro" id="IPR000531">
    <property type="entry name" value="Beta-barrel_TonB"/>
</dbReference>
<evidence type="ECO:0000259" key="15">
    <source>
        <dbReference type="Pfam" id="PF00593"/>
    </source>
</evidence>
<feature type="domain" description="TonB-dependent receptor-like beta-barrel" evidence="15">
    <location>
        <begin position="397"/>
        <end position="790"/>
    </location>
</feature>
<evidence type="ECO:0000256" key="11">
    <source>
        <dbReference type="ARBA" id="ARBA00023237"/>
    </source>
</evidence>
<dbReference type="Gene3D" id="2.40.170.20">
    <property type="entry name" value="TonB-dependent receptor, beta-barrel domain"/>
    <property type="match status" value="1"/>
</dbReference>
<evidence type="ECO:0000256" key="1">
    <source>
        <dbReference type="ARBA" id="ARBA00004571"/>
    </source>
</evidence>
<keyword evidence="9 13" id="KW-0798">TonB box</keyword>
<dbReference type="InterPro" id="IPR036942">
    <property type="entry name" value="Beta-barrel_TonB_sf"/>
</dbReference>
<keyword evidence="7" id="KW-0408">Iron</keyword>